<dbReference type="GO" id="GO:0003677">
    <property type="term" value="F:DNA binding"/>
    <property type="evidence" value="ECO:0007669"/>
    <property type="project" value="UniProtKB-KW"/>
</dbReference>
<dbReference type="InterPro" id="IPR050707">
    <property type="entry name" value="HTH_MetabolicPath_Reg"/>
</dbReference>
<dbReference type="Proteomes" id="UP000179734">
    <property type="component" value="Unassembled WGS sequence"/>
</dbReference>
<dbReference type="PROSITE" id="PS51077">
    <property type="entry name" value="HTH_ICLR"/>
    <property type="match status" value="1"/>
</dbReference>
<dbReference type="RefSeq" id="WP_071022427.1">
    <property type="nucleotide sequence ID" value="NZ_MLQM01000014.1"/>
</dbReference>
<keyword evidence="3" id="KW-0804">Transcription</keyword>
<feature type="domain" description="IclR-ED" evidence="5">
    <location>
        <begin position="75"/>
        <end position="257"/>
    </location>
</feature>
<dbReference type="EMBL" id="MLQM01000014">
    <property type="protein sequence ID" value="OHV05637.1"/>
    <property type="molecule type" value="Genomic_DNA"/>
</dbReference>
<evidence type="ECO:0000256" key="1">
    <source>
        <dbReference type="ARBA" id="ARBA00023015"/>
    </source>
</evidence>
<name>A0A1S1NND6_9MYCO</name>
<dbReference type="AlphaFoldDB" id="A0A1S1NND6"/>
<evidence type="ECO:0000313" key="7">
    <source>
        <dbReference type="Proteomes" id="UP000179734"/>
    </source>
</evidence>
<keyword evidence="1" id="KW-0805">Transcription regulation</keyword>
<organism evidence="6 7">
    <name type="scientific">Mycobacterium talmoniae</name>
    <dbReference type="NCBI Taxonomy" id="1858794"/>
    <lineage>
        <taxon>Bacteria</taxon>
        <taxon>Bacillati</taxon>
        <taxon>Actinomycetota</taxon>
        <taxon>Actinomycetes</taxon>
        <taxon>Mycobacteriales</taxon>
        <taxon>Mycobacteriaceae</taxon>
        <taxon>Mycobacterium</taxon>
    </lineage>
</organism>
<dbReference type="Gene3D" id="1.10.10.10">
    <property type="entry name" value="Winged helix-like DNA-binding domain superfamily/Winged helix DNA-binding domain"/>
    <property type="match status" value="1"/>
</dbReference>
<keyword evidence="2" id="KW-0238">DNA-binding</keyword>
<reference evidence="6 7" key="1">
    <citation type="submission" date="2016-10" db="EMBL/GenBank/DDBJ databases">
        <title>Genome sequence of Mycobacterium talmonii.</title>
        <authorList>
            <person name="Greninger A.L."/>
            <person name="Elliott B."/>
            <person name="Vasireddy S."/>
            <person name="Vasireddy R."/>
        </authorList>
    </citation>
    <scope>NUCLEOTIDE SEQUENCE [LARGE SCALE GENOMIC DNA]</scope>
    <source>
        <strain evidence="7">NE-TNMC-100812</strain>
    </source>
</reference>
<keyword evidence="7" id="KW-1185">Reference proteome</keyword>
<dbReference type="GO" id="GO:0003700">
    <property type="term" value="F:DNA-binding transcription factor activity"/>
    <property type="evidence" value="ECO:0007669"/>
    <property type="project" value="TreeGrafter"/>
</dbReference>
<evidence type="ECO:0000259" key="4">
    <source>
        <dbReference type="PROSITE" id="PS51077"/>
    </source>
</evidence>
<dbReference type="PROSITE" id="PS51078">
    <property type="entry name" value="ICLR_ED"/>
    <property type="match status" value="1"/>
</dbReference>
<dbReference type="InterPro" id="IPR005471">
    <property type="entry name" value="Tscrpt_reg_IclR_N"/>
</dbReference>
<evidence type="ECO:0000313" key="6">
    <source>
        <dbReference type="EMBL" id="OHV05637.1"/>
    </source>
</evidence>
<dbReference type="PANTHER" id="PTHR30136:SF35">
    <property type="entry name" value="HTH-TYPE TRANSCRIPTIONAL REGULATOR RV1719"/>
    <property type="match status" value="1"/>
</dbReference>
<dbReference type="Pfam" id="PF09339">
    <property type="entry name" value="HTH_IclR"/>
    <property type="match status" value="1"/>
</dbReference>
<dbReference type="InterPro" id="IPR036390">
    <property type="entry name" value="WH_DNA-bd_sf"/>
</dbReference>
<accession>A0A1S1NND6</accession>
<dbReference type="Gene3D" id="3.30.450.40">
    <property type="match status" value="1"/>
</dbReference>
<comment type="caution">
    <text evidence="6">The sequence shown here is derived from an EMBL/GenBank/DDBJ whole genome shotgun (WGS) entry which is preliminary data.</text>
</comment>
<dbReference type="SUPFAM" id="SSF55781">
    <property type="entry name" value="GAF domain-like"/>
    <property type="match status" value="1"/>
</dbReference>
<feature type="domain" description="HTH iclR-type" evidence="4">
    <location>
        <begin position="13"/>
        <end position="74"/>
    </location>
</feature>
<dbReference type="SMART" id="SM00346">
    <property type="entry name" value="HTH_ICLR"/>
    <property type="match status" value="1"/>
</dbReference>
<protein>
    <submittedName>
        <fullName evidence="6">IclR family transcriptional regulator</fullName>
    </submittedName>
</protein>
<sequence>MQSADPPVPQYPIESVDNALKLLLLLGEQPEIRLTEATRYLGVASSTAHRLLAMLAYRGFVRQDPVSKAYRPGPALTGVAFAVFGRLDIPRVAAPVLRDISDRLRETAHIGVLDGASVRFIAAVEGPAAVRVASRLGRSLPAHCTSTGKAMLAQLPEPELHRLLPGEELQRVTEHSIGSRSQLFDELSKVRAQGYATNREESEDGVASVAVAIPTRAPGLRLAVNAAAPVHRLSEAQYPGVAEVLVAAATEIGDQLG</sequence>
<dbReference type="GO" id="GO:0045892">
    <property type="term" value="P:negative regulation of DNA-templated transcription"/>
    <property type="evidence" value="ECO:0007669"/>
    <property type="project" value="TreeGrafter"/>
</dbReference>
<dbReference type="Pfam" id="PF01614">
    <property type="entry name" value="IclR_C"/>
    <property type="match status" value="1"/>
</dbReference>
<dbReference type="InterPro" id="IPR036388">
    <property type="entry name" value="WH-like_DNA-bd_sf"/>
</dbReference>
<dbReference type="PANTHER" id="PTHR30136">
    <property type="entry name" value="HELIX-TURN-HELIX TRANSCRIPTIONAL REGULATOR, ICLR FAMILY"/>
    <property type="match status" value="1"/>
</dbReference>
<proteinExistence type="predicted"/>
<gene>
    <name evidence="6" type="ORF">BKN37_04795</name>
</gene>
<dbReference type="InterPro" id="IPR029016">
    <property type="entry name" value="GAF-like_dom_sf"/>
</dbReference>
<evidence type="ECO:0000256" key="2">
    <source>
        <dbReference type="ARBA" id="ARBA00023125"/>
    </source>
</evidence>
<dbReference type="SUPFAM" id="SSF46785">
    <property type="entry name" value="Winged helix' DNA-binding domain"/>
    <property type="match status" value="1"/>
</dbReference>
<evidence type="ECO:0000256" key="3">
    <source>
        <dbReference type="ARBA" id="ARBA00023163"/>
    </source>
</evidence>
<evidence type="ECO:0000259" key="5">
    <source>
        <dbReference type="PROSITE" id="PS51078"/>
    </source>
</evidence>
<dbReference type="InterPro" id="IPR014757">
    <property type="entry name" value="Tscrpt_reg_IclR_C"/>
</dbReference>